<evidence type="ECO:0000313" key="2">
    <source>
        <dbReference type="Proteomes" id="UP000247696"/>
    </source>
</evidence>
<keyword evidence="2" id="KW-1185">Reference proteome</keyword>
<evidence type="ECO:0000313" key="1">
    <source>
        <dbReference type="EMBL" id="AWT27304.1"/>
    </source>
</evidence>
<dbReference type="KEGG" id="cpre:Csp1_25560"/>
<proteinExistence type="predicted"/>
<dbReference type="RefSeq" id="WP_110482251.1">
    <property type="nucleotide sequence ID" value="NZ_CP024988.1"/>
</dbReference>
<name>A0A2Z3YXP8_9CORY</name>
<dbReference type="OrthoDB" id="4774011at2"/>
<dbReference type="Proteomes" id="UP000247696">
    <property type="component" value="Chromosome"/>
</dbReference>
<dbReference type="AlphaFoldDB" id="A0A2Z3YXP8"/>
<sequence>MSAPSYDTIRAARAARLATDPFDPHKHSLMSHTPDGLPGGFLTLPDLGEAQMLAMREGMDLLCRLHDDDLVEEWIGDILTLAQDPETVGLLMVNVIRGIAPVLAARMGTDTHEHARELYRGFAFDAWMKNFNEKEAA</sequence>
<protein>
    <submittedName>
        <fullName evidence="1">Uncharacterized protein</fullName>
    </submittedName>
</protein>
<gene>
    <name evidence="1" type="ORF">Csp1_25560</name>
</gene>
<dbReference type="EMBL" id="CP024988">
    <property type="protein sequence ID" value="AWT27304.1"/>
    <property type="molecule type" value="Genomic_DNA"/>
</dbReference>
<accession>A0A2Z3YXP8</accession>
<organism evidence="1 2">
    <name type="scientific">Corynebacterium provencense</name>
    <dbReference type="NCBI Taxonomy" id="1737425"/>
    <lineage>
        <taxon>Bacteria</taxon>
        <taxon>Bacillati</taxon>
        <taxon>Actinomycetota</taxon>
        <taxon>Actinomycetes</taxon>
        <taxon>Mycobacteriales</taxon>
        <taxon>Corynebacteriaceae</taxon>
        <taxon>Corynebacterium</taxon>
    </lineage>
</organism>
<reference evidence="2" key="1">
    <citation type="submission" date="2017-11" db="EMBL/GenBank/DDBJ databases">
        <title>Otitis media/interna in a cat caused by the recently described species Corynebacterium provencense.</title>
        <authorList>
            <person name="Kittl S."/>
            <person name="Brodard I."/>
            <person name="Rychener L."/>
            <person name="Jores J."/>
            <person name="Roosje P."/>
            <person name="Gobeli Brawand S."/>
        </authorList>
    </citation>
    <scope>NUCLEOTIDE SEQUENCE [LARGE SCALE GENOMIC DNA]</scope>
    <source>
        <strain evidence="2">17KM38</strain>
    </source>
</reference>
<dbReference type="STRING" id="1737425.GCA_900049755_01338"/>